<dbReference type="InterPro" id="IPR014284">
    <property type="entry name" value="RNA_pol_sigma-70_dom"/>
</dbReference>
<dbReference type="InterPro" id="IPR007627">
    <property type="entry name" value="RNA_pol_sigma70_r2"/>
</dbReference>
<keyword evidence="1" id="KW-0805">Transcription regulation</keyword>
<dbReference type="InterPro" id="IPR013325">
    <property type="entry name" value="RNA_pol_sigma_r2"/>
</dbReference>
<gene>
    <name evidence="6" type="ORF">OV287_34540</name>
</gene>
<sequence>MTPDTDIAQRLRKLAEQCHDAKTKAQLDEAFRPLVEELTPLLNKKARSKLSEHADADVEDHVQDVFMKLYRALKAGKEIEFPLAWSMHCLTCRLIDAFRKKKKEKTIKLMCSSEAPGRMHHASTEMSPRMEVLTSIAQSIAESLPTNERSILEEYCEGTKPRDIASKLNIPRDHVYRITAKIKARALAHERRIPPEAKKDT</sequence>
<evidence type="ECO:0000313" key="7">
    <source>
        <dbReference type="Proteomes" id="UP001207654"/>
    </source>
</evidence>
<name>A0ABT4AD50_9BACT</name>
<evidence type="ECO:0000313" key="6">
    <source>
        <dbReference type="EMBL" id="MCY1079591.1"/>
    </source>
</evidence>
<protein>
    <submittedName>
        <fullName evidence="6">Sigma-70 family RNA polymerase sigma factor</fullName>
    </submittedName>
</protein>
<evidence type="ECO:0000256" key="1">
    <source>
        <dbReference type="ARBA" id="ARBA00023015"/>
    </source>
</evidence>
<keyword evidence="2" id="KW-0731">Sigma factor</keyword>
<keyword evidence="7" id="KW-1185">Reference proteome</keyword>
<organism evidence="6 7">
    <name type="scientific">Archangium lansingense</name>
    <dbReference type="NCBI Taxonomy" id="2995310"/>
    <lineage>
        <taxon>Bacteria</taxon>
        <taxon>Pseudomonadati</taxon>
        <taxon>Myxococcota</taxon>
        <taxon>Myxococcia</taxon>
        <taxon>Myxococcales</taxon>
        <taxon>Cystobacterineae</taxon>
        <taxon>Archangiaceae</taxon>
        <taxon>Archangium</taxon>
    </lineage>
</organism>
<dbReference type="RefSeq" id="WP_267538300.1">
    <property type="nucleotide sequence ID" value="NZ_JAPNKA010000001.1"/>
</dbReference>
<accession>A0ABT4AD50</accession>
<dbReference type="PANTHER" id="PTHR43133">
    <property type="entry name" value="RNA POLYMERASE ECF-TYPE SIGMA FACTO"/>
    <property type="match status" value="1"/>
</dbReference>
<dbReference type="Proteomes" id="UP001207654">
    <property type="component" value="Unassembled WGS sequence"/>
</dbReference>
<comment type="caution">
    <text evidence="6">The sequence shown here is derived from an EMBL/GenBank/DDBJ whole genome shotgun (WGS) entry which is preliminary data.</text>
</comment>
<dbReference type="SUPFAM" id="SSF88946">
    <property type="entry name" value="Sigma2 domain of RNA polymerase sigma factors"/>
    <property type="match status" value="1"/>
</dbReference>
<keyword evidence="3" id="KW-0238">DNA-binding</keyword>
<reference evidence="6 7" key="1">
    <citation type="submission" date="2022-11" db="EMBL/GenBank/DDBJ databases">
        <title>Minimal conservation of predation-associated metabolite biosynthetic gene clusters underscores biosynthetic potential of Myxococcota including descriptions for ten novel species: Archangium lansinium sp. nov., Myxococcus landrumus sp. nov., Nannocystis bai.</title>
        <authorList>
            <person name="Ahearne A."/>
            <person name="Stevens C."/>
            <person name="Phillips K."/>
        </authorList>
    </citation>
    <scope>NUCLEOTIDE SEQUENCE [LARGE SCALE GENOMIC DNA]</scope>
    <source>
        <strain evidence="6 7">MIWBW</strain>
    </source>
</reference>
<dbReference type="Pfam" id="PF04542">
    <property type="entry name" value="Sigma70_r2"/>
    <property type="match status" value="1"/>
</dbReference>
<dbReference type="EMBL" id="JAPNKA010000001">
    <property type="protein sequence ID" value="MCY1079591.1"/>
    <property type="molecule type" value="Genomic_DNA"/>
</dbReference>
<evidence type="ECO:0000256" key="4">
    <source>
        <dbReference type="ARBA" id="ARBA00023163"/>
    </source>
</evidence>
<evidence type="ECO:0000259" key="5">
    <source>
        <dbReference type="Pfam" id="PF04542"/>
    </source>
</evidence>
<keyword evidence="4" id="KW-0804">Transcription</keyword>
<proteinExistence type="predicted"/>
<dbReference type="PANTHER" id="PTHR43133:SF8">
    <property type="entry name" value="RNA POLYMERASE SIGMA FACTOR HI_1459-RELATED"/>
    <property type="match status" value="1"/>
</dbReference>
<dbReference type="Gene3D" id="1.10.1740.10">
    <property type="match status" value="1"/>
</dbReference>
<dbReference type="NCBIfam" id="TIGR02937">
    <property type="entry name" value="sigma70-ECF"/>
    <property type="match status" value="1"/>
</dbReference>
<feature type="domain" description="RNA polymerase sigma-70 region 2" evidence="5">
    <location>
        <begin position="34"/>
        <end position="103"/>
    </location>
</feature>
<evidence type="ECO:0000256" key="2">
    <source>
        <dbReference type="ARBA" id="ARBA00023082"/>
    </source>
</evidence>
<evidence type="ECO:0000256" key="3">
    <source>
        <dbReference type="ARBA" id="ARBA00023125"/>
    </source>
</evidence>
<dbReference type="InterPro" id="IPR039425">
    <property type="entry name" value="RNA_pol_sigma-70-like"/>
</dbReference>